<dbReference type="InterPro" id="IPR015273">
    <property type="entry name" value="Cys-tRNA-synt_Ia_DALR"/>
</dbReference>
<comment type="cofactor">
    <cofactor evidence="12">
        <name>Zn(2+)</name>
        <dbReference type="ChEBI" id="CHEBI:29105"/>
    </cofactor>
    <text evidence="12">Binds 1 zinc ion per subunit.</text>
</comment>
<evidence type="ECO:0000256" key="4">
    <source>
        <dbReference type="ARBA" id="ARBA00022490"/>
    </source>
</evidence>
<keyword evidence="6 12" id="KW-0479">Metal-binding</keyword>
<dbReference type="InterPro" id="IPR009080">
    <property type="entry name" value="tRNAsynth_Ia_anticodon-bd"/>
</dbReference>
<dbReference type="NCBIfam" id="TIGR00435">
    <property type="entry name" value="cysS"/>
    <property type="match status" value="1"/>
</dbReference>
<dbReference type="SMART" id="SM00840">
    <property type="entry name" value="DALR_2"/>
    <property type="match status" value="1"/>
</dbReference>
<keyword evidence="4 12" id="KW-0963">Cytoplasm</keyword>
<dbReference type="InterPro" id="IPR032678">
    <property type="entry name" value="tRNA-synt_1_cat_dom"/>
</dbReference>
<organism evidence="14 15">
    <name type="scientific">Thiohalorhabdus methylotrophus</name>
    <dbReference type="NCBI Taxonomy" id="3242694"/>
    <lineage>
        <taxon>Bacteria</taxon>
        <taxon>Pseudomonadati</taxon>
        <taxon>Pseudomonadota</taxon>
        <taxon>Gammaproteobacteria</taxon>
        <taxon>Thiohalorhabdales</taxon>
        <taxon>Thiohalorhabdaceae</taxon>
        <taxon>Thiohalorhabdus</taxon>
    </lineage>
</organism>
<evidence type="ECO:0000313" key="15">
    <source>
        <dbReference type="Proteomes" id="UP001575181"/>
    </source>
</evidence>
<evidence type="ECO:0000256" key="11">
    <source>
        <dbReference type="ARBA" id="ARBA00023146"/>
    </source>
</evidence>
<comment type="caution">
    <text evidence="12">Lacks conserved residue(s) required for the propagation of feature annotation.</text>
</comment>
<feature type="binding site" evidence="12">
    <location>
        <position position="270"/>
    </location>
    <ligand>
        <name>ATP</name>
        <dbReference type="ChEBI" id="CHEBI:30616"/>
    </ligand>
</feature>
<dbReference type="InterPro" id="IPR015803">
    <property type="entry name" value="Cys-tRNA-ligase"/>
</dbReference>
<evidence type="ECO:0000256" key="12">
    <source>
        <dbReference type="HAMAP-Rule" id="MF_00041"/>
    </source>
</evidence>
<dbReference type="HAMAP" id="MF_00041">
    <property type="entry name" value="Cys_tRNA_synth"/>
    <property type="match status" value="1"/>
</dbReference>
<keyword evidence="9 12" id="KW-0067">ATP-binding</keyword>
<feature type="binding site" evidence="12">
    <location>
        <position position="29"/>
    </location>
    <ligand>
        <name>Zn(2+)</name>
        <dbReference type="ChEBI" id="CHEBI:29105"/>
    </ligand>
</feature>
<evidence type="ECO:0000256" key="9">
    <source>
        <dbReference type="ARBA" id="ARBA00022840"/>
    </source>
</evidence>
<dbReference type="RefSeq" id="WP_373657358.1">
    <property type="nucleotide sequence ID" value="NZ_JBGUAW010000018.1"/>
</dbReference>
<keyword evidence="5 12" id="KW-0436">Ligase</keyword>
<protein>
    <recommendedName>
        <fullName evidence="12">Cysteine--tRNA ligase</fullName>
        <ecNumber evidence="12">6.1.1.16</ecNumber>
    </recommendedName>
    <alternativeName>
        <fullName evidence="12">Cysteinyl-tRNA synthetase</fullName>
        <shortName evidence="12">CysRS</shortName>
    </alternativeName>
</protein>
<dbReference type="InterPro" id="IPR056411">
    <property type="entry name" value="CysS_C"/>
</dbReference>
<dbReference type="CDD" id="cd00672">
    <property type="entry name" value="CysRS_core"/>
    <property type="match status" value="1"/>
</dbReference>
<proteinExistence type="inferred from homology"/>
<dbReference type="Proteomes" id="UP001575181">
    <property type="component" value="Unassembled WGS sequence"/>
</dbReference>
<dbReference type="Pfam" id="PF01406">
    <property type="entry name" value="tRNA-synt_1e"/>
    <property type="match status" value="1"/>
</dbReference>
<evidence type="ECO:0000256" key="10">
    <source>
        <dbReference type="ARBA" id="ARBA00022917"/>
    </source>
</evidence>
<keyword evidence="8 12" id="KW-0862">Zinc</keyword>
<name>A0ABV4TZ13_9GAMM</name>
<dbReference type="CDD" id="cd07963">
    <property type="entry name" value="Anticodon_Ia_Cys"/>
    <property type="match status" value="1"/>
</dbReference>
<feature type="binding site" evidence="12">
    <location>
        <position position="235"/>
    </location>
    <ligand>
        <name>Zn(2+)</name>
        <dbReference type="ChEBI" id="CHEBI:29105"/>
    </ligand>
</feature>
<dbReference type="EMBL" id="JBGUAW010000018">
    <property type="protein sequence ID" value="MFA9462569.1"/>
    <property type="molecule type" value="Genomic_DNA"/>
</dbReference>
<comment type="catalytic activity">
    <reaction evidence="12">
        <text>tRNA(Cys) + L-cysteine + ATP = L-cysteinyl-tRNA(Cys) + AMP + diphosphate</text>
        <dbReference type="Rhea" id="RHEA:17773"/>
        <dbReference type="Rhea" id="RHEA-COMP:9661"/>
        <dbReference type="Rhea" id="RHEA-COMP:9679"/>
        <dbReference type="ChEBI" id="CHEBI:30616"/>
        <dbReference type="ChEBI" id="CHEBI:33019"/>
        <dbReference type="ChEBI" id="CHEBI:35235"/>
        <dbReference type="ChEBI" id="CHEBI:78442"/>
        <dbReference type="ChEBI" id="CHEBI:78517"/>
        <dbReference type="ChEBI" id="CHEBI:456215"/>
        <dbReference type="EC" id="6.1.1.16"/>
    </reaction>
</comment>
<feature type="short sequence motif" description="'KMSKS' region" evidence="12">
    <location>
        <begin position="267"/>
        <end position="271"/>
    </location>
</feature>
<dbReference type="SUPFAM" id="SSF47323">
    <property type="entry name" value="Anticodon-binding domain of a subclass of class I aminoacyl-tRNA synthetases"/>
    <property type="match status" value="1"/>
</dbReference>
<sequence length="468" mass="52978">MTLHVYNSLTRQKERFEPADPAHVRMYVCGMTVYDDCHMGHARVMVVFDMVVRYLRARGFGVEYVRNITDIDDKIIARAAENNEPVDALTERVIARMHEDLDALGVLRPDIEPRATQSVEQMIAMIQGLIDRGYAYATDSGDVYYAVQKFENYGRLSGESVEDLRAGARVEAEPGKRDPLDFALWKAAKPGEPAWDAPWGKGRPGWHIECSAMSTNHLGCTLDIHGGGADLRFPHHENEIAQSEAALDCTFAKYWIHNGFVRVDDEKMAKSLGNFFTIREVMEQYDPEILRFFLMSSHYRSPLNYTEDNLRGATEGLERLYTALEDVDSVVYEDPDHVDEDLLPWVVRFRTAMDDDFNTPEALAALFELAREVNKRKEEDPDGARAAAGALKLLGGWLGLLERDPKAFLQRDTGGLPAEEIEKLIEQRAEARKSKDFATADAIRDRLAEHGIELEDRADGTVWRRGSH</sequence>
<comment type="subcellular location">
    <subcellularLocation>
        <location evidence="1 12">Cytoplasm</location>
    </subcellularLocation>
</comment>
<evidence type="ECO:0000259" key="13">
    <source>
        <dbReference type="SMART" id="SM00840"/>
    </source>
</evidence>
<evidence type="ECO:0000256" key="3">
    <source>
        <dbReference type="ARBA" id="ARBA00011245"/>
    </source>
</evidence>
<feature type="domain" description="Cysteinyl-tRNA synthetase class Ia DALR" evidence="13">
    <location>
        <begin position="348"/>
        <end position="409"/>
    </location>
</feature>
<dbReference type="Gene3D" id="3.40.50.620">
    <property type="entry name" value="HUPs"/>
    <property type="match status" value="1"/>
</dbReference>
<dbReference type="InterPro" id="IPR014729">
    <property type="entry name" value="Rossmann-like_a/b/a_fold"/>
</dbReference>
<gene>
    <name evidence="12 14" type="primary">cysS</name>
    <name evidence="14" type="ORF">ACERLL_17330</name>
</gene>
<keyword evidence="7 12" id="KW-0547">Nucleotide-binding</keyword>
<evidence type="ECO:0000256" key="5">
    <source>
        <dbReference type="ARBA" id="ARBA00022598"/>
    </source>
</evidence>
<dbReference type="EC" id="6.1.1.16" evidence="12"/>
<keyword evidence="15" id="KW-1185">Reference proteome</keyword>
<evidence type="ECO:0000256" key="8">
    <source>
        <dbReference type="ARBA" id="ARBA00022833"/>
    </source>
</evidence>
<dbReference type="PANTHER" id="PTHR10890:SF3">
    <property type="entry name" value="CYSTEINE--TRNA LIGASE, CYTOPLASMIC"/>
    <property type="match status" value="1"/>
</dbReference>
<evidence type="ECO:0000256" key="7">
    <source>
        <dbReference type="ARBA" id="ARBA00022741"/>
    </source>
</evidence>
<comment type="subunit">
    <text evidence="3 12">Monomer.</text>
</comment>
<dbReference type="PRINTS" id="PR00983">
    <property type="entry name" value="TRNASYNTHCYS"/>
</dbReference>
<dbReference type="InterPro" id="IPR024909">
    <property type="entry name" value="Cys-tRNA/MSH_ligase"/>
</dbReference>
<evidence type="ECO:0000256" key="2">
    <source>
        <dbReference type="ARBA" id="ARBA00005594"/>
    </source>
</evidence>
<keyword evidence="10 12" id="KW-0648">Protein biosynthesis</keyword>
<evidence type="ECO:0000256" key="1">
    <source>
        <dbReference type="ARBA" id="ARBA00004496"/>
    </source>
</evidence>
<dbReference type="Pfam" id="PF09190">
    <property type="entry name" value="DALR_2"/>
    <property type="match status" value="1"/>
</dbReference>
<dbReference type="Gene3D" id="1.20.120.1910">
    <property type="entry name" value="Cysteine-tRNA ligase, C-terminal anti-codon recognition domain"/>
    <property type="match status" value="1"/>
</dbReference>
<dbReference type="Pfam" id="PF23493">
    <property type="entry name" value="CysS_C"/>
    <property type="match status" value="1"/>
</dbReference>
<dbReference type="GO" id="GO:0004817">
    <property type="term" value="F:cysteine-tRNA ligase activity"/>
    <property type="evidence" value="ECO:0007669"/>
    <property type="project" value="UniProtKB-EC"/>
</dbReference>
<comment type="similarity">
    <text evidence="2 12">Belongs to the class-I aminoacyl-tRNA synthetase family.</text>
</comment>
<dbReference type="SUPFAM" id="SSF52374">
    <property type="entry name" value="Nucleotidylyl transferase"/>
    <property type="match status" value="1"/>
</dbReference>
<evidence type="ECO:0000256" key="6">
    <source>
        <dbReference type="ARBA" id="ARBA00022723"/>
    </source>
</evidence>
<feature type="binding site" evidence="12">
    <location>
        <position position="239"/>
    </location>
    <ligand>
        <name>Zn(2+)</name>
        <dbReference type="ChEBI" id="CHEBI:29105"/>
    </ligand>
</feature>
<accession>A0ABV4TZ13</accession>
<comment type="caution">
    <text evidence="14">The sequence shown here is derived from an EMBL/GenBank/DDBJ whole genome shotgun (WGS) entry which is preliminary data.</text>
</comment>
<keyword evidence="11 12" id="KW-0030">Aminoacyl-tRNA synthetase</keyword>
<reference evidence="14 15" key="1">
    <citation type="submission" date="2024-08" db="EMBL/GenBank/DDBJ databases">
        <title>Whole-genome sequencing of halo(alkali)philic microorganisms from hypersaline lakes.</title>
        <authorList>
            <person name="Sorokin D.Y."/>
            <person name="Merkel A.Y."/>
            <person name="Messina E."/>
            <person name="Yakimov M."/>
        </authorList>
    </citation>
    <scope>NUCLEOTIDE SEQUENCE [LARGE SCALE GENOMIC DNA]</scope>
    <source>
        <strain evidence="14 15">Cl-TMA</strain>
    </source>
</reference>
<evidence type="ECO:0000313" key="14">
    <source>
        <dbReference type="EMBL" id="MFA9462569.1"/>
    </source>
</evidence>
<feature type="binding site" evidence="12">
    <location>
        <position position="210"/>
    </location>
    <ligand>
        <name>Zn(2+)</name>
        <dbReference type="ChEBI" id="CHEBI:29105"/>
    </ligand>
</feature>
<dbReference type="PANTHER" id="PTHR10890">
    <property type="entry name" value="CYSTEINYL-TRNA SYNTHETASE"/>
    <property type="match status" value="1"/>
</dbReference>